<protein>
    <submittedName>
        <fullName evidence="1">Uncharacterized protein</fullName>
    </submittedName>
</protein>
<dbReference type="EMBL" id="CP061800">
    <property type="protein sequence ID" value="QTA88658.1"/>
    <property type="molecule type" value="Genomic_DNA"/>
</dbReference>
<sequence>MTLPNCKFGIPDTWTMSDFKQIESFHSSAKLQVWHSGYLDNEGSRSSVLIF</sequence>
<gene>
    <name evidence="1" type="ORF">dnm_047050</name>
</gene>
<dbReference type="KEGG" id="dmm:dnm_047050"/>
<accession>A0A975BNC3</accession>
<proteinExistence type="predicted"/>
<organism evidence="1 2">
    <name type="scientific">Desulfonema magnum</name>
    <dbReference type="NCBI Taxonomy" id="45655"/>
    <lineage>
        <taxon>Bacteria</taxon>
        <taxon>Pseudomonadati</taxon>
        <taxon>Thermodesulfobacteriota</taxon>
        <taxon>Desulfobacteria</taxon>
        <taxon>Desulfobacterales</taxon>
        <taxon>Desulfococcaceae</taxon>
        <taxon>Desulfonema</taxon>
    </lineage>
</organism>
<reference evidence="1" key="1">
    <citation type="journal article" date="2021" name="Microb. Physiol.">
        <title>Proteogenomic Insights into the Physiology of Marine, Sulfate-Reducing, Filamentous Desulfonema limicola and Desulfonema magnum.</title>
        <authorList>
            <person name="Schnaars V."/>
            <person name="Wohlbrand L."/>
            <person name="Scheve S."/>
            <person name="Hinrichs C."/>
            <person name="Reinhardt R."/>
            <person name="Rabus R."/>
        </authorList>
    </citation>
    <scope>NUCLEOTIDE SEQUENCE</scope>
    <source>
        <strain evidence="1">4be13</strain>
    </source>
</reference>
<name>A0A975BNC3_9BACT</name>
<dbReference type="AlphaFoldDB" id="A0A975BNC3"/>
<evidence type="ECO:0000313" key="1">
    <source>
        <dbReference type="EMBL" id="QTA88658.1"/>
    </source>
</evidence>
<evidence type="ECO:0000313" key="2">
    <source>
        <dbReference type="Proteomes" id="UP000663722"/>
    </source>
</evidence>
<keyword evidence="2" id="KW-1185">Reference proteome</keyword>
<dbReference type="Proteomes" id="UP000663722">
    <property type="component" value="Chromosome"/>
</dbReference>